<dbReference type="GO" id="GO:0072686">
    <property type="term" value="C:mitotic spindle"/>
    <property type="evidence" value="ECO:0007669"/>
    <property type="project" value="TreeGrafter"/>
</dbReference>
<evidence type="ECO:0000256" key="5">
    <source>
        <dbReference type="PROSITE-ProRule" id="PRU00103"/>
    </source>
</evidence>
<evidence type="ECO:0000313" key="9">
    <source>
        <dbReference type="RefSeq" id="XP_019629929.1"/>
    </source>
</evidence>
<protein>
    <submittedName>
        <fullName evidence="9">CLIP-associating protein 1-B-like isoform X1</fullName>
    </submittedName>
</protein>
<dbReference type="RefSeq" id="XP_019629929.1">
    <property type="nucleotide sequence ID" value="XM_019774370.1"/>
</dbReference>
<feature type="domain" description="TOG" evidence="7">
    <location>
        <begin position="308"/>
        <end position="544"/>
    </location>
</feature>
<feature type="repeat" description="HEAT" evidence="5">
    <location>
        <begin position="166"/>
        <end position="204"/>
    </location>
</feature>
<accession>A0A6P4Z7N6</accession>
<dbReference type="GO" id="GO:0005815">
    <property type="term" value="C:microtubule organizing center"/>
    <property type="evidence" value="ECO:0007669"/>
    <property type="project" value="TreeGrafter"/>
</dbReference>
<feature type="region of interest" description="Disordered" evidence="6">
    <location>
        <begin position="543"/>
        <end position="606"/>
    </location>
</feature>
<dbReference type="GO" id="GO:0090307">
    <property type="term" value="P:mitotic spindle assembly"/>
    <property type="evidence" value="ECO:0007669"/>
    <property type="project" value="TreeGrafter"/>
</dbReference>
<keyword evidence="3" id="KW-0677">Repeat</keyword>
<dbReference type="Gene3D" id="1.25.10.10">
    <property type="entry name" value="Leucine-rich Repeat Variant"/>
    <property type="match status" value="4"/>
</dbReference>
<dbReference type="GeneID" id="109474152"/>
<feature type="compositionally biased region" description="Polar residues" evidence="6">
    <location>
        <begin position="1065"/>
        <end position="1088"/>
    </location>
</feature>
<evidence type="ECO:0000256" key="4">
    <source>
        <dbReference type="ARBA" id="ARBA00023212"/>
    </source>
</evidence>
<feature type="compositionally biased region" description="Basic and acidic residues" evidence="6">
    <location>
        <begin position="1169"/>
        <end position="1189"/>
    </location>
</feature>
<dbReference type="Proteomes" id="UP000515135">
    <property type="component" value="Unplaced"/>
</dbReference>
<dbReference type="OrthoDB" id="46159at2759"/>
<feature type="compositionally biased region" description="Low complexity" evidence="6">
    <location>
        <begin position="235"/>
        <end position="245"/>
    </location>
</feature>
<sequence>MADGEFEGFVDDVLGKDTTKRLAVAEVLVTYLQDHSSPLPADSALMDRLVDGLAAWLNTSNFKICLNGMEVISHLIIRLKEKFRHHINTVLPPLIDRLGDSKDQVREQAQELILRLMEPVSSPQYVFERMMGAFGHRNFRVREEVLICLVATINTFGAGSLTLSKIVPHICKLLGDPNSAVRDMAINSLVEIYRHVGEKVRVDLSKKGIPSSRLSVIFQKFDEVKQSGRMLAVSSSSSLRSSSSGDGDETDSAKVARMSGAKRVSSAPPRRPASAGMKPPLAPSSSAGAGGADEEMFIKYFEEVPKINLFSPRDLEDHMQKIKDTLGDDKCDWEQRVDSIKKLRSLLVHGAMDYDNFLQQLKLLEPVFKLAVRDLRSQVVREACITLSYLAQRLQSKFDHFAEVVMPNLFNLIPNSAKIMATAGAVTCRFIIQYTHAHRLIPIITSHHNSKSVAIRRKTFELLDLLLRSWETNTLEKHSQTLVETIKNGIGDADSEARVDARKCFWAFKEHYPNLSENLLKLLTPAQKKVLLGSLAHSSSSDSLATQSTRLRASSSENVRSVPGSARRTHTAPCTTPSKLPKKDKGDAKTPAGIPLSRSRSDIDMSAASRAKTRLGTGMLSTAHMRAGATASLGCSSGSETESQCSDLDYGYSRAGECGSQSAKKKQPGRNWKAPRTSPGAAAEKAAEARGRQAGRQTRVSQSQRRSRSCSAAALVPKLKIVDIDISSTSDLATSRERRLSESSGGRRPVLGPAERRPVSSRAASSANPPVTALRVLGPGKDVEAAVADALYDTLCHPQRRPMRRRYDVYSDDDDSEICSVSSDKSNGSSYGRQLEQQDIAEILNKCGSTSWAERKDGLLGLQAMLRGNQMLSRAELKRVTELFNRMFADPHGKVFSLFLETLVDLLMVHKADLTDWLYVLLTQLLKKLGADLLGSVQAKVQKALDTARDSFPYDVQFNILMRFIVDQTQTPNLKVKVALLRYMEQLIVLMDPQDFINSSETRLAVSRIITWTTEPKSVEVRKAASAVLIGLFELNTPEFSMMLSVLPKTFQDGATKLLHNHLRNTSNANQGSPRRTTPVQSPRSGLTSPLARLGSLRNASPAGSVDYDAENMNSEEIYNSLRQTTAEIQNYNFHHDDHEPIKLDKKKDSDEVIKVSGDSGITSSMPDIRSDSPDAKIVHSDHAGDSHSKKQGLYNPTQYQDENNVNAYNRAALAEATFDEDFSESVPLDQSEMIAELLRELSNHDERQDKEKFVAHRLRVEERKSALQQLIKLTREDAVGLWDEHFKTILLMLLETMGDREAAIRALSLRALREILRNQPARFKSYAELTIMKILEAHKDVQKEVVRAAEETCSTAANSLQAEQCVRVLCPIVQTAEYPINLAAIKMLTKVVEMMAQDLLSPLLDDIMPGLLQGYDNQESSVRKASVFALVALHTVLGDELKPHLSSLTGSKMKLAKPVHQESRGRIRQLSFIAVTVNHHVTMTTVQKASPSMETDCAALQSVFLPWQTFPPPLSPIGINCRRFQEKKTGLCHYIEGCSSCPC</sequence>
<evidence type="ECO:0000256" key="6">
    <source>
        <dbReference type="SAM" id="MobiDB-lite"/>
    </source>
</evidence>
<dbReference type="PANTHER" id="PTHR21567:SF9">
    <property type="entry name" value="CLIP-ASSOCIATING PROTEIN"/>
    <property type="match status" value="1"/>
</dbReference>
<reference evidence="9" key="1">
    <citation type="submission" date="2025-08" db="UniProtKB">
        <authorList>
            <consortium name="RefSeq"/>
        </authorList>
    </citation>
    <scope>IDENTIFICATION</scope>
    <source>
        <tissue evidence="9">Gonad</tissue>
    </source>
</reference>
<dbReference type="PANTHER" id="PTHR21567">
    <property type="entry name" value="CLASP"/>
    <property type="match status" value="1"/>
</dbReference>
<feature type="domain" description="TOG" evidence="7">
    <location>
        <begin position="5"/>
        <end position="230"/>
    </location>
</feature>
<dbReference type="KEGG" id="bbel:109474152"/>
<feature type="region of interest" description="Disordered" evidence="6">
    <location>
        <begin position="730"/>
        <end position="769"/>
    </location>
</feature>
<keyword evidence="2" id="KW-0963">Cytoplasm</keyword>
<proteinExistence type="predicted"/>
<dbReference type="PROSITE" id="PS50077">
    <property type="entry name" value="HEAT_REPEAT"/>
    <property type="match status" value="2"/>
</dbReference>
<dbReference type="InterPro" id="IPR016024">
    <property type="entry name" value="ARM-type_fold"/>
</dbReference>
<evidence type="ECO:0000256" key="3">
    <source>
        <dbReference type="ARBA" id="ARBA00022737"/>
    </source>
</evidence>
<feature type="compositionally biased region" description="Low complexity" evidence="6">
    <location>
        <begin position="692"/>
        <end position="711"/>
    </location>
</feature>
<evidence type="ECO:0000313" key="8">
    <source>
        <dbReference type="Proteomes" id="UP000515135"/>
    </source>
</evidence>
<dbReference type="GO" id="GO:0000776">
    <property type="term" value="C:kinetochore"/>
    <property type="evidence" value="ECO:0007669"/>
    <property type="project" value="TreeGrafter"/>
</dbReference>
<evidence type="ECO:0000256" key="1">
    <source>
        <dbReference type="ARBA" id="ARBA00004245"/>
    </source>
</evidence>
<feature type="domain" description="TOG" evidence="7">
    <location>
        <begin position="833"/>
        <end position="1069"/>
    </location>
</feature>
<feature type="region of interest" description="Disordered" evidence="6">
    <location>
        <begin position="235"/>
        <end position="290"/>
    </location>
</feature>
<dbReference type="GO" id="GO:0040001">
    <property type="term" value="P:establishment of mitotic spindle localization"/>
    <property type="evidence" value="ECO:0007669"/>
    <property type="project" value="TreeGrafter"/>
</dbReference>
<dbReference type="GO" id="GO:0005876">
    <property type="term" value="C:spindle microtubule"/>
    <property type="evidence" value="ECO:0007669"/>
    <property type="project" value="TreeGrafter"/>
</dbReference>
<dbReference type="Pfam" id="PF23227">
    <property type="entry name" value="HEAT_MROH2B_C"/>
    <property type="match status" value="1"/>
</dbReference>
<feature type="region of interest" description="Disordered" evidence="6">
    <location>
        <begin position="656"/>
        <end position="711"/>
    </location>
</feature>
<dbReference type="InterPro" id="IPR024395">
    <property type="entry name" value="CLASP_N_dom"/>
</dbReference>
<feature type="compositionally biased region" description="Polar residues" evidence="6">
    <location>
        <begin position="545"/>
        <end position="559"/>
    </location>
</feature>
<feature type="repeat" description="HEAT" evidence="5">
    <location>
        <begin position="90"/>
        <end position="128"/>
    </location>
</feature>
<dbReference type="GO" id="GO:0008017">
    <property type="term" value="F:microtubule binding"/>
    <property type="evidence" value="ECO:0007669"/>
    <property type="project" value="TreeGrafter"/>
</dbReference>
<gene>
    <name evidence="9" type="primary">LOC109474152</name>
</gene>
<feature type="compositionally biased region" description="Low complexity" evidence="6">
    <location>
        <begin position="760"/>
        <end position="769"/>
    </location>
</feature>
<organism evidence="8 9">
    <name type="scientific">Branchiostoma belcheri</name>
    <name type="common">Amphioxus</name>
    <dbReference type="NCBI Taxonomy" id="7741"/>
    <lineage>
        <taxon>Eukaryota</taxon>
        <taxon>Metazoa</taxon>
        <taxon>Chordata</taxon>
        <taxon>Cephalochordata</taxon>
        <taxon>Leptocardii</taxon>
        <taxon>Amphioxiformes</taxon>
        <taxon>Branchiostomatidae</taxon>
        <taxon>Branchiostoma</taxon>
    </lineage>
</organism>
<evidence type="ECO:0000259" key="7">
    <source>
        <dbReference type="SMART" id="SM01349"/>
    </source>
</evidence>
<feature type="region of interest" description="Disordered" evidence="6">
    <location>
        <begin position="1157"/>
        <end position="1200"/>
    </location>
</feature>
<evidence type="ECO:0000256" key="2">
    <source>
        <dbReference type="ARBA" id="ARBA00022490"/>
    </source>
</evidence>
<keyword evidence="4" id="KW-0206">Cytoskeleton</keyword>
<dbReference type="InterPro" id="IPR011989">
    <property type="entry name" value="ARM-like"/>
</dbReference>
<name>A0A6P4Z7N6_BRABE</name>
<dbReference type="Pfam" id="PF21040">
    <property type="entry name" value="CEP104-like_TOG"/>
    <property type="match status" value="1"/>
</dbReference>
<feature type="region of interest" description="Disordered" evidence="6">
    <location>
        <begin position="1065"/>
        <end position="1108"/>
    </location>
</feature>
<dbReference type="GO" id="GO:0031110">
    <property type="term" value="P:regulation of microtubule polymerization or depolymerization"/>
    <property type="evidence" value="ECO:0007669"/>
    <property type="project" value="UniProtKB-ARBA"/>
</dbReference>
<dbReference type="GO" id="GO:0045180">
    <property type="term" value="C:basal cortex"/>
    <property type="evidence" value="ECO:0007669"/>
    <property type="project" value="TreeGrafter"/>
</dbReference>
<dbReference type="SUPFAM" id="SSF48371">
    <property type="entry name" value="ARM repeat"/>
    <property type="match status" value="2"/>
</dbReference>
<dbReference type="InterPro" id="IPR021133">
    <property type="entry name" value="HEAT_type_2"/>
</dbReference>
<dbReference type="SMART" id="SM01349">
    <property type="entry name" value="TOG"/>
    <property type="match status" value="4"/>
</dbReference>
<feature type="domain" description="TOG" evidence="7">
    <location>
        <begin position="1237"/>
        <end position="1470"/>
    </location>
</feature>
<dbReference type="GO" id="GO:0005881">
    <property type="term" value="C:cytoplasmic microtubule"/>
    <property type="evidence" value="ECO:0007669"/>
    <property type="project" value="TreeGrafter"/>
</dbReference>
<dbReference type="Pfam" id="PF12348">
    <property type="entry name" value="CLASP_N"/>
    <property type="match status" value="2"/>
</dbReference>
<dbReference type="GO" id="GO:1902903">
    <property type="term" value="P:regulation of supramolecular fiber organization"/>
    <property type="evidence" value="ECO:0007669"/>
    <property type="project" value="UniProtKB-ARBA"/>
</dbReference>
<dbReference type="InterPro" id="IPR055406">
    <property type="entry name" value="HEAT_Maestro"/>
</dbReference>
<comment type="subcellular location">
    <subcellularLocation>
        <location evidence="1">Cytoplasm</location>
        <location evidence="1">Cytoskeleton</location>
    </subcellularLocation>
</comment>
<keyword evidence="8" id="KW-1185">Reference proteome</keyword>
<dbReference type="InterPro" id="IPR034085">
    <property type="entry name" value="TOG"/>
</dbReference>